<feature type="domain" description="Glycosyltransferase 61 catalytic" evidence="6">
    <location>
        <begin position="313"/>
        <end position="422"/>
    </location>
</feature>
<dbReference type="STRING" id="35608.A0A2U1MHG9"/>
<accession>A0A2U1MHG9</accession>
<evidence type="ECO:0000313" key="8">
    <source>
        <dbReference type="Proteomes" id="UP000245207"/>
    </source>
</evidence>
<dbReference type="EMBL" id="PKPP01005284">
    <property type="protein sequence ID" value="PWA60723.1"/>
    <property type="molecule type" value="Genomic_DNA"/>
</dbReference>
<organism evidence="7 8">
    <name type="scientific">Artemisia annua</name>
    <name type="common">Sweet wormwood</name>
    <dbReference type="NCBI Taxonomy" id="35608"/>
    <lineage>
        <taxon>Eukaryota</taxon>
        <taxon>Viridiplantae</taxon>
        <taxon>Streptophyta</taxon>
        <taxon>Embryophyta</taxon>
        <taxon>Tracheophyta</taxon>
        <taxon>Spermatophyta</taxon>
        <taxon>Magnoliopsida</taxon>
        <taxon>eudicotyledons</taxon>
        <taxon>Gunneridae</taxon>
        <taxon>Pentapetalae</taxon>
        <taxon>asterids</taxon>
        <taxon>campanulids</taxon>
        <taxon>Asterales</taxon>
        <taxon>Asteraceae</taxon>
        <taxon>Asteroideae</taxon>
        <taxon>Anthemideae</taxon>
        <taxon>Artemisiinae</taxon>
        <taxon>Artemisia</taxon>
    </lineage>
</organism>
<dbReference type="Proteomes" id="UP000245207">
    <property type="component" value="Unassembled WGS sequence"/>
</dbReference>
<evidence type="ECO:0000259" key="6">
    <source>
        <dbReference type="Pfam" id="PF04577"/>
    </source>
</evidence>
<dbReference type="PANTHER" id="PTHR20961">
    <property type="entry name" value="GLYCOSYLTRANSFERASE"/>
    <property type="match status" value="1"/>
</dbReference>
<dbReference type="PANTHER" id="PTHR20961:SF149">
    <property type="entry name" value="PROTEIN O-LINKED-MANNOSE BETA-1,4-N-ACETYLGLUCOSAMINYLTRANSFERASE 2-LIKE"/>
    <property type="match status" value="1"/>
</dbReference>
<reference evidence="7 8" key="1">
    <citation type="journal article" date="2018" name="Mol. Plant">
        <title>The genome of Artemisia annua provides insight into the evolution of Asteraceae family and artemisinin biosynthesis.</title>
        <authorList>
            <person name="Shen Q."/>
            <person name="Zhang L."/>
            <person name="Liao Z."/>
            <person name="Wang S."/>
            <person name="Yan T."/>
            <person name="Shi P."/>
            <person name="Liu M."/>
            <person name="Fu X."/>
            <person name="Pan Q."/>
            <person name="Wang Y."/>
            <person name="Lv Z."/>
            <person name="Lu X."/>
            <person name="Zhang F."/>
            <person name="Jiang W."/>
            <person name="Ma Y."/>
            <person name="Chen M."/>
            <person name="Hao X."/>
            <person name="Li L."/>
            <person name="Tang Y."/>
            <person name="Lv G."/>
            <person name="Zhou Y."/>
            <person name="Sun X."/>
            <person name="Brodelius P.E."/>
            <person name="Rose J.K.C."/>
            <person name="Tang K."/>
        </authorList>
    </citation>
    <scope>NUCLEOTIDE SEQUENCE [LARGE SCALE GENOMIC DNA]</scope>
    <source>
        <strain evidence="8">cv. Huhao1</strain>
        <tissue evidence="7">Leaf</tissue>
    </source>
</reference>
<keyword evidence="4" id="KW-0325">Glycoprotein</keyword>
<keyword evidence="2" id="KW-0328">Glycosyltransferase</keyword>
<sequence>MYDHIFARSFSKNEQKRFGNCAYVICIFVVFGLCTTFRPSFHLSILNLKVPTSTVLDTVMLSTSQVEEEIGRKDGKLNLEPPSSSRVDYTKSRSWHAATLDEPPCVNHTSSSINGSEPLGKTARITPSITRNDSFQLGNSLDCSFSEALSDYCNIKGVIRIHGHSSTIFTTNLNGNKSWIIKPYPRKGSDAMKSVREWMIKPVNSQDMPSCTTTHVDPAILFSVGGYSGNLFHDFSDIIIPLFTNSRIFSRKVNLLVTNNKSWWIPKFQRLLNQLSDHQVVDIDNENQIHCYQNMIIGLRSYKELGIDSSRSINGYSMKDFRHFLRSTYSLKRPEVIKLKPEDNRRPRLMIISRKSTRRLLNEASIMKMAQKIGYEVILANITLTTNLLNFAHIVNSCDVFMGVHGAGLTNMVFLPDHAVVVQVVPLGGLEGIAKTDFGEPSKQMNLRYLKYSIRVKESSLSTQYAPDDVVLRDPTAIHKQGWNALRATYLIKQNLKLDVRRFRSTLLKALKLLHR</sequence>
<proteinExistence type="predicted"/>
<protein>
    <recommendedName>
        <fullName evidence="6">Glycosyltransferase 61 catalytic domain-containing protein</fullName>
    </recommendedName>
</protein>
<dbReference type="Pfam" id="PF04577">
    <property type="entry name" value="Glyco_transf_61"/>
    <property type="match status" value="1"/>
</dbReference>
<dbReference type="InterPro" id="IPR049625">
    <property type="entry name" value="Glyco_transf_61_cat"/>
</dbReference>
<evidence type="ECO:0000256" key="4">
    <source>
        <dbReference type="ARBA" id="ARBA00023180"/>
    </source>
</evidence>
<dbReference type="OrthoDB" id="529273at2759"/>
<feature type="transmembrane region" description="Helical" evidence="5">
    <location>
        <begin position="21"/>
        <end position="41"/>
    </location>
</feature>
<comment type="subcellular location">
    <subcellularLocation>
        <location evidence="1">Golgi apparatus membrane</location>
        <topology evidence="1">Single-pass type II membrane protein</topology>
    </subcellularLocation>
</comment>
<dbReference type="InterPro" id="IPR007657">
    <property type="entry name" value="Glycosyltransferase_61"/>
</dbReference>
<evidence type="ECO:0000256" key="3">
    <source>
        <dbReference type="ARBA" id="ARBA00022679"/>
    </source>
</evidence>
<keyword evidence="5" id="KW-0472">Membrane</keyword>
<comment type="caution">
    <text evidence="7">The sequence shown here is derived from an EMBL/GenBank/DDBJ whole genome shotgun (WGS) entry which is preliminary data.</text>
</comment>
<evidence type="ECO:0000256" key="1">
    <source>
        <dbReference type="ARBA" id="ARBA00004323"/>
    </source>
</evidence>
<evidence type="ECO:0000256" key="5">
    <source>
        <dbReference type="SAM" id="Phobius"/>
    </source>
</evidence>
<dbReference type="GO" id="GO:0000139">
    <property type="term" value="C:Golgi membrane"/>
    <property type="evidence" value="ECO:0007669"/>
    <property type="project" value="UniProtKB-SubCell"/>
</dbReference>
<dbReference type="GO" id="GO:0016763">
    <property type="term" value="F:pentosyltransferase activity"/>
    <property type="evidence" value="ECO:0007669"/>
    <property type="project" value="UniProtKB-ARBA"/>
</dbReference>
<keyword evidence="3" id="KW-0808">Transferase</keyword>
<keyword evidence="8" id="KW-1185">Reference proteome</keyword>
<name>A0A2U1MHG9_ARTAN</name>
<dbReference type="AlphaFoldDB" id="A0A2U1MHG9"/>
<evidence type="ECO:0000313" key="7">
    <source>
        <dbReference type="EMBL" id="PWA60723.1"/>
    </source>
</evidence>
<keyword evidence="5" id="KW-0812">Transmembrane</keyword>
<keyword evidence="5" id="KW-1133">Transmembrane helix</keyword>
<evidence type="ECO:0000256" key="2">
    <source>
        <dbReference type="ARBA" id="ARBA00022676"/>
    </source>
</evidence>
<gene>
    <name evidence="7" type="ORF">CTI12_AA379690</name>
</gene>